<feature type="domain" description="Transposase Helix-turn-helix" evidence="2">
    <location>
        <begin position="35"/>
        <end position="77"/>
    </location>
</feature>
<name>A0A1I5NB52_9ACTN</name>
<dbReference type="Pfam" id="PF13613">
    <property type="entry name" value="HTH_Tnp_4"/>
    <property type="match status" value="1"/>
</dbReference>
<evidence type="ECO:0000313" key="4">
    <source>
        <dbReference type="Proteomes" id="UP000183413"/>
    </source>
</evidence>
<evidence type="ECO:0000259" key="2">
    <source>
        <dbReference type="Pfam" id="PF13613"/>
    </source>
</evidence>
<proteinExistence type="predicted"/>
<dbReference type="AlphaFoldDB" id="A0A1I5NB52"/>
<protein>
    <submittedName>
        <fullName evidence="3">Helix-turn-helix of DDE superfamily endonuclease</fullName>
    </submittedName>
</protein>
<dbReference type="InParanoid" id="A0A1I5NB52"/>
<keyword evidence="3" id="KW-0378">Hydrolase</keyword>
<keyword evidence="3" id="KW-0540">Nuclease</keyword>
<evidence type="ECO:0000256" key="1">
    <source>
        <dbReference type="SAM" id="MobiDB-lite"/>
    </source>
</evidence>
<feature type="region of interest" description="Disordered" evidence="1">
    <location>
        <begin position="1"/>
        <end position="20"/>
    </location>
</feature>
<evidence type="ECO:0000313" key="3">
    <source>
        <dbReference type="EMBL" id="SFP19023.1"/>
    </source>
</evidence>
<dbReference type="InterPro" id="IPR027805">
    <property type="entry name" value="Transposase_HTH_dom"/>
</dbReference>
<sequence>MGAGVHGPAGPPVPQAGAVVAGRGGEQTGTVRRWGLPLADQVLLIAVYYRTNLTLRQVALLLGVSKSAARRVVDHLAPPLAPAPVARPRTWRPARQRRVVSLASDLLLARKSGALEEKPVGVLTDYFRAADAEVVVQAMKRLDGGPLVGTGSPAFDGVEAKGVDPAVVLGKLIGAIKQVPWSVRLVEDSVVWPTTPAPGPEGPWEEDDPWATGPWVSELDNAARDALAGVHDADVSKVVAEWVQAEELHGAHADDMEPLATELIQLARRARDAGDHLYSWVCL</sequence>
<gene>
    <name evidence="3" type="ORF">SAMN04489713_11287</name>
</gene>
<keyword evidence="4" id="KW-1185">Reference proteome</keyword>
<dbReference type="Proteomes" id="UP000183413">
    <property type="component" value="Unassembled WGS sequence"/>
</dbReference>
<dbReference type="EMBL" id="FOVH01000012">
    <property type="protein sequence ID" value="SFP19023.1"/>
    <property type="molecule type" value="Genomic_DNA"/>
</dbReference>
<keyword evidence="3" id="KW-0255">Endonuclease</keyword>
<accession>A0A1I5NB52</accession>
<dbReference type="GO" id="GO:0004519">
    <property type="term" value="F:endonuclease activity"/>
    <property type="evidence" value="ECO:0007669"/>
    <property type="project" value="UniProtKB-KW"/>
</dbReference>
<organism evidence="3 4">
    <name type="scientific">Actinomadura madurae</name>
    <dbReference type="NCBI Taxonomy" id="1993"/>
    <lineage>
        <taxon>Bacteria</taxon>
        <taxon>Bacillati</taxon>
        <taxon>Actinomycetota</taxon>
        <taxon>Actinomycetes</taxon>
        <taxon>Streptosporangiales</taxon>
        <taxon>Thermomonosporaceae</taxon>
        <taxon>Actinomadura</taxon>
    </lineage>
</organism>
<reference evidence="3 4" key="1">
    <citation type="submission" date="2016-10" db="EMBL/GenBank/DDBJ databases">
        <authorList>
            <person name="de Groot N.N."/>
        </authorList>
    </citation>
    <scope>NUCLEOTIDE SEQUENCE [LARGE SCALE GENOMIC DNA]</scope>
    <source>
        <strain evidence="3 4">DSM 43067</strain>
    </source>
</reference>